<feature type="transmembrane region" description="Helical" evidence="1">
    <location>
        <begin position="69"/>
        <end position="89"/>
    </location>
</feature>
<keyword evidence="1" id="KW-1133">Transmembrane helix</keyword>
<comment type="caution">
    <text evidence="2">The sequence shown here is derived from an EMBL/GenBank/DDBJ whole genome shotgun (WGS) entry which is preliminary data.</text>
</comment>
<evidence type="ECO:0000313" key="2">
    <source>
        <dbReference type="EMBL" id="MCB5228176.1"/>
    </source>
</evidence>
<reference evidence="2 3" key="1">
    <citation type="submission" date="2021-10" db="EMBL/GenBank/DDBJ databases">
        <title>Alishewanella koreense sp. nov. isolated from seawater of southwestern coast in South Korea and the proposal for the reclassification of Rheinheimera perlucida and Rheinheimera tuosuensis as Arsukibacterium perlucida and Arsukibacterium tuosuensis.</title>
        <authorList>
            <person name="Kim K.H."/>
            <person name="Ruan W."/>
            <person name="Kim K.R."/>
            <person name="Baek J.H."/>
            <person name="Jeon C.O."/>
        </authorList>
    </citation>
    <scope>NUCLEOTIDE SEQUENCE [LARGE SCALE GENOMIC DNA]</scope>
    <source>
        <strain evidence="2 3">16-MA</strain>
    </source>
</reference>
<gene>
    <name evidence="2" type="ORF">JAO78_015305</name>
</gene>
<dbReference type="Proteomes" id="UP000633814">
    <property type="component" value="Unassembled WGS sequence"/>
</dbReference>
<evidence type="ECO:0000313" key="3">
    <source>
        <dbReference type="Proteomes" id="UP000633814"/>
    </source>
</evidence>
<accession>A0ABS8C7A3</accession>
<organism evidence="2 3">
    <name type="scientific">Alishewanella maricola</name>
    <dbReference type="NCBI Taxonomy" id="2795740"/>
    <lineage>
        <taxon>Bacteria</taxon>
        <taxon>Pseudomonadati</taxon>
        <taxon>Pseudomonadota</taxon>
        <taxon>Gammaproteobacteria</taxon>
        <taxon>Alteromonadales</taxon>
        <taxon>Alteromonadaceae</taxon>
        <taxon>Alishewanella</taxon>
    </lineage>
</organism>
<dbReference type="EMBL" id="JAEINI020000015">
    <property type="protein sequence ID" value="MCB5228176.1"/>
    <property type="molecule type" value="Genomic_DNA"/>
</dbReference>
<proteinExistence type="predicted"/>
<keyword evidence="1" id="KW-0472">Membrane</keyword>
<sequence>MDPLLLLGLALWSVLLQVYVLYQVKKADPDLATELFDGVVFSSNWQHQKKAMKFLYNPFAWRGIVYKNIKVALVLNLCILIFFLSLVFLV</sequence>
<protein>
    <submittedName>
        <fullName evidence="2">Uncharacterized protein</fullName>
    </submittedName>
</protein>
<keyword evidence="1" id="KW-0812">Transmembrane</keyword>
<keyword evidence="3" id="KW-1185">Reference proteome</keyword>
<evidence type="ECO:0000256" key="1">
    <source>
        <dbReference type="SAM" id="Phobius"/>
    </source>
</evidence>
<name>A0ABS8C7A3_9ALTE</name>
<dbReference type="RefSeq" id="WP_226752238.1">
    <property type="nucleotide sequence ID" value="NZ_JAEINI020000015.1"/>
</dbReference>